<dbReference type="OrthoDB" id="6111975at2"/>
<feature type="transmembrane region" description="Helical" evidence="9">
    <location>
        <begin position="462"/>
        <end position="481"/>
    </location>
</feature>
<dbReference type="Proteomes" id="UP000315017">
    <property type="component" value="Chromosome"/>
</dbReference>
<keyword evidence="6 7" id="KW-0067">ATP-binding</keyword>
<feature type="compositionally biased region" description="Polar residues" evidence="8">
    <location>
        <begin position="11"/>
        <end position="22"/>
    </location>
</feature>
<dbReference type="PROSITE" id="PS50011">
    <property type="entry name" value="PROTEIN_KINASE_DOM"/>
    <property type="match status" value="1"/>
</dbReference>
<dbReference type="PROSITE" id="PS00108">
    <property type="entry name" value="PROTEIN_KINASE_ST"/>
    <property type="match status" value="1"/>
</dbReference>
<evidence type="ECO:0000256" key="5">
    <source>
        <dbReference type="ARBA" id="ARBA00022777"/>
    </source>
</evidence>
<dbReference type="InterPro" id="IPR000719">
    <property type="entry name" value="Prot_kinase_dom"/>
</dbReference>
<keyword evidence="12" id="KW-1185">Reference proteome</keyword>
<dbReference type="EC" id="2.7.11.1" evidence="1"/>
<dbReference type="SUPFAM" id="SSF56112">
    <property type="entry name" value="Protein kinase-like (PK-like)"/>
    <property type="match status" value="1"/>
</dbReference>
<keyword evidence="9" id="KW-0472">Membrane</keyword>
<feature type="transmembrane region" description="Helical" evidence="9">
    <location>
        <begin position="511"/>
        <end position="530"/>
    </location>
</feature>
<keyword evidence="9" id="KW-0812">Transmembrane</keyword>
<dbReference type="Gene3D" id="1.10.510.10">
    <property type="entry name" value="Transferase(Phosphotransferase) domain 1"/>
    <property type="match status" value="1"/>
</dbReference>
<dbReference type="FunFam" id="1.10.510.10:FF:000021">
    <property type="entry name" value="Serine/threonine protein kinase"/>
    <property type="match status" value="1"/>
</dbReference>
<keyword evidence="5 11" id="KW-0418">Kinase</keyword>
<dbReference type="PANTHER" id="PTHR43289">
    <property type="entry name" value="MITOGEN-ACTIVATED PROTEIN KINASE KINASE KINASE 20-RELATED"/>
    <property type="match status" value="1"/>
</dbReference>
<dbReference type="EMBL" id="CP036274">
    <property type="protein sequence ID" value="QDU30156.1"/>
    <property type="molecule type" value="Genomic_DNA"/>
</dbReference>
<evidence type="ECO:0000256" key="2">
    <source>
        <dbReference type="ARBA" id="ARBA00022527"/>
    </source>
</evidence>
<dbReference type="InterPro" id="IPR008271">
    <property type="entry name" value="Ser/Thr_kinase_AS"/>
</dbReference>
<accession>A0A517YIV5</accession>
<evidence type="ECO:0000313" key="11">
    <source>
        <dbReference type="EMBL" id="QDU30156.1"/>
    </source>
</evidence>
<gene>
    <name evidence="11" type="primary">pknB_20</name>
    <name evidence="11" type="ORF">ETAA8_52750</name>
</gene>
<feature type="region of interest" description="Disordered" evidence="8">
    <location>
        <begin position="1"/>
        <end position="23"/>
    </location>
</feature>
<reference evidence="11 12" key="1">
    <citation type="submission" date="2019-02" db="EMBL/GenBank/DDBJ databases">
        <title>Deep-cultivation of Planctomycetes and their phenomic and genomic characterization uncovers novel biology.</title>
        <authorList>
            <person name="Wiegand S."/>
            <person name="Jogler M."/>
            <person name="Boedeker C."/>
            <person name="Pinto D."/>
            <person name="Vollmers J."/>
            <person name="Rivas-Marin E."/>
            <person name="Kohn T."/>
            <person name="Peeters S.H."/>
            <person name="Heuer A."/>
            <person name="Rast P."/>
            <person name="Oberbeckmann S."/>
            <person name="Bunk B."/>
            <person name="Jeske O."/>
            <person name="Meyerdierks A."/>
            <person name="Storesund J.E."/>
            <person name="Kallscheuer N."/>
            <person name="Luecker S."/>
            <person name="Lage O.M."/>
            <person name="Pohl T."/>
            <person name="Merkel B.J."/>
            <person name="Hornburger P."/>
            <person name="Mueller R.-W."/>
            <person name="Bruemmer F."/>
            <person name="Labrenz M."/>
            <person name="Spormann A.M."/>
            <person name="Op den Camp H."/>
            <person name="Overmann J."/>
            <person name="Amann R."/>
            <person name="Jetten M.S.M."/>
            <person name="Mascher T."/>
            <person name="Medema M.H."/>
            <person name="Devos D.P."/>
            <person name="Kaster A.-K."/>
            <person name="Ovreas L."/>
            <person name="Rohde M."/>
            <person name="Galperin M.Y."/>
            <person name="Jogler C."/>
        </authorList>
    </citation>
    <scope>NUCLEOTIDE SEQUENCE [LARGE SCALE GENOMIC DNA]</scope>
    <source>
        <strain evidence="11 12">ETA_A8</strain>
    </source>
</reference>
<feature type="transmembrane region" description="Helical" evidence="9">
    <location>
        <begin position="396"/>
        <end position="414"/>
    </location>
</feature>
<dbReference type="GO" id="GO:0005524">
    <property type="term" value="F:ATP binding"/>
    <property type="evidence" value="ECO:0007669"/>
    <property type="project" value="UniProtKB-UniRule"/>
</dbReference>
<evidence type="ECO:0000259" key="10">
    <source>
        <dbReference type="PROSITE" id="PS50011"/>
    </source>
</evidence>
<organism evidence="11 12">
    <name type="scientific">Anatilimnocola aggregata</name>
    <dbReference type="NCBI Taxonomy" id="2528021"/>
    <lineage>
        <taxon>Bacteria</taxon>
        <taxon>Pseudomonadati</taxon>
        <taxon>Planctomycetota</taxon>
        <taxon>Planctomycetia</taxon>
        <taxon>Pirellulales</taxon>
        <taxon>Pirellulaceae</taxon>
        <taxon>Anatilimnocola</taxon>
    </lineage>
</organism>
<dbReference type="InterPro" id="IPR011009">
    <property type="entry name" value="Kinase-like_dom_sf"/>
</dbReference>
<evidence type="ECO:0000256" key="1">
    <source>
        <dbReference type="ARBA" id="ARBA00012513"/>
    </source>
</evidence>
<proteinExistence type="predicted"/>
<dbReference type="PANTHER" id="PTHR43289:SF6">
    <property type="entry name" value="SERINE_THREONINE-PROTEIN KINASE NEKL-3"/>
    <property type="match status" value="1"/>
</dbReference>
<evidence type="ECO:0000313" key="12">
    <source>
        <dbReference type="Proteomes" id="UP000315017"/>
    </source>
</evidence>
<feature type="transmembrane region" description="Helical" evidence="9">
    <location>
        <begin position="420"/>
        <end position="442"/>
    </location>
</feature>
<sequence length="580" mass="63135">MNREPIEQTLAEGSTPGSSDASGMNPLFELLVQWEEHRASGDDLSAEQLCPDNLALQAELRERLVRRRVMLAAIDFAENNVGEASQRAPSPLPQLAGYEIEGVIGQGGMGVVYKARQLGLKRLVAIKMILAGANASSQELARFRSEAEAVARLAHSNIAQIFEIGQQQGRPYLALEYVSGGSLAQQLDGQPVPQRRAAELTLALARGVQHAHDKGIVHRDLKPGNVLIHSDGTPKIADFGLAKHVQGNPTHTMTGAIIGSPTYMAPEQAAGNSAEIGPATDIYALGVILYEMITGKPPFTGDSVIETIQQVREQDPLPPRLVQPKLHRDLETICLKCLEKKPQQRYSSAAALAADLKAYLEGEPIQAQSLTLLDQVARSIRHQGFDERIYGFANRMLYFAPVPITVHAIAYLLLAGQPYYAIGMILTTATMLLTMLPLLIFLGYPSLRQIPSWQRKHFMTTWIGHSVAMGVILAIVLLGMRHEKPESMLIIYAMWAVAAALSFLSHAVEAGIYYMIGGAMLVMAIVFALTPTWAPLEVAVLMSANMLFQGLYLRTQSRESGDDPVASEKIAAATTMIPPK</sequence>
<evidence type="ECO:0000256" key="4">
    <source>
        <dbReference type="ARBA" id="ARBA00022741"/>
    </source>
</evidence>
<evidence type="ECO:0000256" key="8">
    <source>
        <dbReference type="SAM" id="MobiDB-lite"/>
    </source>
</evidence>
<dbReference type="RefSeq" id="WP_145095165.1">
    <property type="nucleotide sequence ID" value="NZ_CP036274.1"/>
</dbReference>
<dbReference type="InterPro" id="IPR017441">
    <property type="entry name" value="Protein_kinase_ATP_BS"/>
</dbReference>
<dbReference type="GO" id="GO:0004674">
    <property type="term" value="F:protein serine/threonine kinase activity"/>
    <property type="evidence" value="ECO:0007669"/>
    <property type="project" value="UniProtKB-KW"/>
</dbReference>
<dbReference type="Gene3D" id="3.30.200.20">
    <property type="entry name" value="Phosphorylase Kinase, domain 1"/>
    <property type="match status" value="1"/>
</dbReference>
<dbReference type="KEGG" id="aagg:ETAA8_52750"/>
<keyword evidence="3 11" id="KW-0808">Transferase</keyword>
<evidence type="ECO:0000256" key="6">
    <source>
        <dbReference type="ARBA" id="ARBA00022840"/>
    </source>
</evidence>
<protein>
    <recommendedName>
        <fullName evidence="1">non-specific serine/threonine protein kinase</fullName>
        <ecNumber evidence="1">2.7.11.1</ecNumber>
    </recommendedName>
</protein>
<keyword evidence="2" id="KW-0723">Serine/threonine-protein kinase</keyword>
<keyword evidence="9" id="KW-1133">Transmembrane helix</keyword>
<dbReference type="Pfam" id="PF00069">
    <property type="entry name" value="Pkinase"/>
    <property type="match status" value="1"/>
</dbReference>
<dbReference type="AlphaFoldDB" id="A0A517YIV5"/>
<feature type="domain" description="Protein kinase" evidence="10">
    <location>
        <begin position="98"/>
        <end position="360"/>
    </location>
</feature>
<evidence type="ECO:0000256" key="9">
    <source>
        <dbReference type="SAM" id="Phobius"/>
    </source>
</evidence>
<name>A0A517YIV5_9BACT</name>
<feature type="transmembrane region" description="Helical" evidence="9">
    <location>
        <begin position="487"/>
        <end position="504"/>
    </location>
</feature>
<dbReference type="CDD" id="cd14014">
    <property type="entry name" value="STKc_PknB_like"/>
    <property type="match status" value="1"/>
</dbReference>
<feature type="binding site" evidence="7">
    <location>
        <position position="127"/>
    </location>
    <ligand>
        <name>ATP</name>
        <dbReference type="ChEBI" id="CHEBI:30616"/>
    </ligand>
</feature>
<evidence type="ECO:0000256" key="7">
    <source>
        <dbReference type="PROSITE-ProRule" id="PRU10141"/>
    </source>
</evidence>
<keyword evidence="4 7" id="KW-0547">Nucleotide-binding</keyword>
<dbReference type="PROSITE" id="PS00107">
    <property type="entry name" value="PROTEIN_KINASE_ATP"/>
    <property type="match status" value="1"/>
</dbReference>
<evidence type="ECO:0000256" key="3">
    <source>
        <dbReference type="ARBA" id="ARBA00022679"/>
    </source>
</evidence>
<dbReference type="SMART" id="SM00220">
    <property type="entry name" value="S_TKc"/>
    <property type="match status" value="1"/>
</dbReference>